<feature type="compositionally biased region" description="Polar residues" evidence="2">
    <location>
        <begin position="66"/>
        <end position="75"/>
    </location>
</feature>
<comment type="caution">
    <text evidence="3">The sequence shown here is derived from an EMBL/GenBank/DDBJ whole genome shotgun (WGS) entry which is preliminary data.</text>
</comment>
<dbReference type="OrthoDB" id="305598at2759"/>
<evidence type="ECO:0000256" key="2">
    <source>
        <dbReference type="SAM" id="MobiDB-lite"/>
    </source>
</evidence>
<reference evidence="3" key="1">
    <citation type="submission" date="2021-01" db="EMBL/GenBank/DDBJ databases">
        <authorList>
            <consortium name="Genoscope - CEA"/>
            <person name="William W."/>
        </authorList>
    </citation>
    <scope>NUCLEOTIDE SEQUENCE</scope>
</reference>
<dbReference type="EMBL" id="CAJJDN010000104">
    <property type="protein sequence ID" value="CAD8114033.1"/>
    <property type="molecule type" value="Genomic_DNA"/>
</dbReference>
<feature type="compositionally biased region" description="Basic and acidic residues" evidence="2">
    <location>
        <begin position="19"/>
        <end position="40"/>
    </location>
</feature>
<dbReference type="Proteomes" id="UP000692954">
    <property type="component" value="Unassembled WGS sequence"/>
</dbReference>
<dbReference type="AlphaFoldDB" id="A0A8S1QET9"/>
<proteinExistence type="predicted"/>
<keyword evidence="4" id="KW-1185">Reference proteome</keyword>
<name>A0A8S1QET9_9CILI</name>
<gene>
    <name evidence="3" type="ORF">PSON_ATCC_30995.1.T1040213</name>
</gene>
<organism evidence="3 4">
    <name type="scientific">Paramecium sonneborni</name>
    <dbReference type="NCBI Taxonomy" id="65129"/>
    <lineage>
        <taxon>Eukaryota</taxon>
        <taxon>Sar</taxon>
        <taxon>Alveolata</taxon>
        <taxon>Ciliophora</taxon>
        <taxon>Intramacronucleata</taxon>
        <taxon>Oligohymenophorea</taxon>
        <taxon>Peniculida</taxon>
        <taxon>Parameciidae</taxon>
        <taxon>Paramecium</taxon>
    </lineage>
</organism>
<evidence type="ECO:0000313" key="3">
    <source>
        <dbReference type="EMBL" id="CAD8114033.1"/>
    </source>
</evidence>
<protein>
    <submittedName>
        <fullName evidence="3">Uncharacterized protein</fullName>
    </submittedName>
</protein>
<evidence type="ECO:0000313" key="4">
    <source>
        <dbReference type="Proteomes" id="UP000692954"/>
    </source>
</evidence>
<feature type="region of interest" description="Disordered" evidence="2">
    <location>
        <begin position="1"/>
        <end position="81"/>
    </location>
</feature>
<evidence type="ECO:0000256" key="1">
    <source>
        <dbReference type="SAM" id="Coils"/>
    </source>
</evidence>
<accession>A0A8S1QET9</accession>
<feature type="coiled-coil region" evidence="1">
    <location>
        <begin position="137"/>
        <end position="164"/>
    </location>
</feature>
<feature type="compositionally biased region" description="Polar residues" evidence="2">
    <location>
        <begin position="1"/>
        <end position="15"/>
    </location>
</feature>
<keyword evidence="1" id="KW-0175">Coiled coil</keyword>
<sequence length="374" mass="43117">MSQQSSFIANPLNDSLSDDNEKKYIHKHQSDQEHQQEECPKNPLESDEEGNVSAVLQHLINDDQQDQSSKSNELSNPMMDQDPISLENVVNQNFSSIGQQYHVCQTVLDCNKTIEFQQVQNPLYSCDDLLDPRQSYKDKSKDIIKNLDTQLEQIQKENLMLKKQLQEQEMFLTEQTKIKDHEIATLYQKHKSLIDENYQLKEKVSNQQNEINSLQQQVKKLQSEKLILQRSKTGAETTRYDPQELHKATSLNDQTIATLSANQLEVRKIPTLSIDIPCAFSTRSKLTNKNQFNFQNGTTKTHHLTTEESNSQRLHKIPKNQKSLQDLIHKAYIGTAFSKTNTASLQKVQGQGQLFFESNSARHNQQQIYFAPKQ</sequence>
<feature type="coiled-coil region" evidence="1">
    <location>
        <begin position="190"/>
        <end position="231"/>
    </location>
</feature>